<dbReference type="InterPro" id="IPR050891">
    <property type="entry name" value="TatD-type_Hydrolase"/>
</dbReference>
<keyword evidence="2" id="KW-0540">Nuclease</keyword>
<evidence type="ECO:0000313" key="6">
    <source>
        <dbReference type="EMBL" id="KOS15874.1"/>
    </source>
</evidence>
<accession>A0A0M8MWT4</accession>
<proteinExistence type="inferred from homology"/>
<organism evidence="6 7">
    <name type="scientific">Malassezia pachydermatis</name>
    <dbReference type="NCBI Taxonomy" id="77020"/>
    <lineage>
        <taxon>Eukaryota</taxon>
        <taxon>Fungi</taxon>
        <taxon>Dikarya</taxon>
        <taxon>Basidiomycota</taxon>
        <taxon>Ustilaginomycotina</taxon>
        <taxon>Malasseziomycetes</taxon>
        <taxon>Malasseziales</taxon>
        <taxon>Malasseziaceae</taxon>
        <taxon>Malassezia</taxon>
    </lineage>
</organism>
<dbReference type="RefSeq" id="XP_017993506.1">
    <property type="nucleotide sequence ID" value="XM_018137542.1"/>
</dbReference>
<dbReference type="PANTHER" id="PTHR10060:SF15">
    <property type="entry name" value="DEOXYRIBONUCLEASE TATDN1"/>
    <property type="match status" value="1"/>
</dbReference>
<dbReference type="Gene3D" id="3.20.20.140">
    <property type="entry name" value="Metal-dependent hydrolases"/>
    <property type="match status" value="1"/>
</dbReference>
<evidence type="ECO:0000256" key="1">
    <source>
        <dbReference type="ARBA" id="ARBA00009275"/>
    </source>
</evidence>
<keyword evidence="4" id="KW-0378">Hydrolase</keyword>
<dbReference type="SUPFAM" id="SSF51556">
    <property type="entry name" value="Metallo-dependent hydrolases"/>
    <property type="match status" value="1"/>
</dbReference>
<dbReference type="OrthoDB" id="6079689at2759"/>
<dbReference type="CDD" id="cd01310">
    <property type="entry name" value="TatD_DNAse"/>
    <property type="match status" value="1"/>
</dbReference>
<sequence length="336" mass="37197">MTTLRPHPRYVEIAVNLGDPMFRGIYHGKEKHPDDIEHVLQRAEQAGVEAQVITAGSLAEVPDVLSLTERKPYLFATAGCHPTRSSEMEAYEGGAAAYVAQLHHYIQTQPKIVAVGELGLDYDRLHFSPADAQQRCFDAQLRMAVQVQRPLFLHSRAAHADFVRILSPHLPALRRHTNSVDAESPGSVGVVHSFTGTAEELHELLQLGLYIGINGCSMKTQENLDVIRQIPLHRLMLETVDAPWCDIRPTHASAAHWTAFEKAEPDLAKLYMPPRVKSEKWREDSAVKGRCEPCHIGQVAAVVAQLQGVPLHDVAQHACDNARRLFQLPVVEAAAA</sequence>
<dbReference type="Proteomes" id="UP000037751">
    <property type="component" value="Unassembled WGS sequence"/>
</dbReference>
<dbReference type="InterPro" id="IPR001130">
    <property type="entry name" value="TatD-like"/>
</dbReference>
<dbReference type="EMBL" id="LGAV01000001">
    <property type="protein sequence ID" value="KOS15874.1"/>
    <property type="molecule type" value="Genomic_DNA"/>
</dbReference>
<comment type="caution">
    <text evidence="6">The sequence shown here is derived from an EMBL/GenBank/DDBJ whole genome shotgun (WGS) entry which is preliminary data.</text>
</comment>
<evidence type="ECO:0000256" key="2">
    <source>
        <dbReference type="ARBA" id="ARBA00022722"/>
    </source>
</evidence>
<evidence type="ECO:0000256" key="3">
    <source>
        <dbReference type="ARBA" id="ARBA00022723"/>
    </source>
</evidence>
<protein>
    <submittedName>
        <fullName evidence="6">Tatd-related dnase</fullName>
    </submittedName>
</protein>
<dbReference type="GO" id="GO:0008296">
    <property type="term" value="F:3'-5'-DNA exonuclease activity"/>
    <property type="evidence" value="ECO:0007669"/>
    <property type="project" value="TreeGrafter"/>
</dbReference>
<dbReference type="PANTHER" id="PTHR10060">
    <property type="entry name" value="TATD FAMILY DEOXYRIBONUCLEASE"/>
    <property type="match status" value="1"/>
</dbReference>
<evidence type="ECO:0000313" key="7">
    <source>
        <dbReference type="Proteomes" id="UP000037751"/>
    </source>
</evidence>
<comment type="similarity">
    <text evidence="1">Belongs to the metallo-dependent hydrolases superfamily. TatD-type hydrolase family.</text>
</comment>
<keyword evidence="3 5" id="KW-0479">Metal-binding</keyword>
<feature type="binding site" evidence="5">
    <location>
        <position position="241"/>
    </location>
    <ligand>
        <name>a divalent metal cation</name>
        <dbReference type="ChEBI" id="CHEBI:60240"/>
        <label>1</label>
    </ligand>
</feature>
<dbReference type="GO" id="GO:0005829">
    <property type="term" value="C:cytosol"/>
    <property type="evidence" value="ECO:0007669"/>
    <property type="project" value="TreeGrafter"/>
</dbReference>
<dbReference type="VEuPathDB" id="FungiDB:Malapachy_3063"/>
<keyword evidence="7" id="KW-1185">Reference proteome</keyword>
<dbReference type="GeneID" id="28729418"/>
<gene>
    <name evidence="6" type="ORF">Malapachy_3063</name>
</gene>
<dbReference type="GO" id="GO:0046872">
    <property type="term" value="F:metal ion binding"/>
    <property type="evidence" value="ECO:0007669"/>
    <property type="project" value="UniProtKB-KW"/>
</dbReference>
<feature type="binding site" evidence="5">
    <location>
        <position position="154"/>
    </location>
    <ligand>
        <name>a divalent metal cation</name>
        <dbReference type="ChEBI" id="CHEBI:60240"/>
        <label>2</label>
    </ligand>
</feature>
<feature type="binding site" evidence="5">
    <location>
        <position position="192"/>
    </location>
    <ligand>
        <name>a divalent metal cation</name>
        <dbReference type="ChEBI" id="CHEBI:60240"/>
        <label>2</label>
    </ligand>
</feature>
<evidence type="ECO:0000256" key="5">
    <source>
        <dbReference type="PIRSR" id="PIRSR005902-1"/>
    </source>
</evidence>
<dbReference type="STRING" id="77020.A0A0M8MWT4"/>
<dbReference type="Pfam" id="PF01026">
    <property type="entry name" value="TatD_DNase"/>
    <property type="match status" value="1"/>
</dbReference>
<dbReference type="InterPro" id="IPR032466">
    <property type="entry name" value="Metal_Hydrolase"/>
</dbReference>
<evidence type="ECO:0000256" key="4">
    <source>
        <dbReference type="ARBA" id="ARBA00022801"/>
    </source>
</evidence>
<name>A0A0M8MWT4_9BASI</name>
<feature type="binding site" evidence="5">
    <location>
        <position position="117"/>
    </location>
    <ligand>
        <name>a divalent metal cation</name>
        <dbReference type="ChEBI" id="CHEBI:60240"/>
        <label>1</label>
    </ligand>
</feature>
<dbReference type="AlphaFoldDB" id="A0A0M8MWT4"/>
<reference evidence="6 7" key="1">
    <citation type="submission" date="2015-07" db="EMBL/GenBank/DDBJ databases">
        <title>Draft Genome Sequence of Malassezia furfur CBS1878 and Malassezia pachydermatis CBS1879.</title>
        <authorList>
            <person name="Triana S."/>
            <person name="Ohm R."/>
            <person name="Gonzalez A."/>
            <person name="DeCock H."/>
            <person name="Restrepo S."/>
            <person name="Celis A."/>
        </authorList>
    </citation>
    <scope>NUCLEOTIDE SEQUENCE [LARGE SCALE GENOMIC DNA]</scope>
    <source>
        <strain evidence="6 7">CBS 1879</strain>
    </source>
</reference>
<dbReference type="PIRSF" id="PIRSF005902">
    <property type="entry name" value="DNase_TatD"/>
    <property type="match status" value="1"/>
</dbReference>